<protein>
    <recommendedName>
        <fullName evidence="4">Tetrahaem cytochrome domain-containing protein</fullName>
    </recommendedName>
</protein>
<organism evidence="2 3">
    <name type="scientific">Candidatus Desulfacyla euxinica</name>
    <dbReference type="NCBI Taxonomy" id="2841693"/>
    <lineage>
        <taxon>Bacteria</taxon>
        <taxon>Deltaproteobacteria</taxon>
        <taxon>Candidatus Desulfacyla</taxon>
    </lineage>
</organism>
<keyword evidence="1" id="KW-1133">Transmembrane helix</keyword>
<sequence length="174" mass="19479">SYNSHIKRIVLGLVVFAVLGFVGKIVLTPKSFGKYGPYRADAIDEEANLEIRHMTNASCLSCHPYEANIHLTGLHKTISCEFCHGPNADHVKAGKVYGKLPVKKKEEIKVLCLRCHNKAIQARPGEVIKTVVMPEHLEKQKVKVTHTCDQCHHVHAPLKYINRAKKIVGIKEKS</sequence>
<dbReference type="Gene3D" id="1.10.287.3080">
    <property type="match status" value="1"/>
</dbReference>
<dbReference type="SUPFAM" id="SSF48695">
    <property type="entry name" value="Multiheme cytochromes"/>
    <property type="match status" value="1"/>
</dbReference>
<reference evidence="2 3" key="1">
    <citation type="submission" date="2020-08" db="EMBL/GenBank/DDBJ databases">
        <title>Bridging the membrane lipid divide: bacteria of the FCB group superphylum have the potential to synthesize archaeal ether lipids.</title>
        <authorList>
            <person name="Villanueva L."/>
            <person name="Von Meijenfeldt F.A.B."/>
            <person name="Westbye A.B."/>
            <person name="Yadav S."/>
            <person name="Hopmans E.C."/>
            <person name="Dutilh B.E."/>
            <person name="Sinninghe Damste J.S."/>
        </authorList>
    </citation>
    <scope>NUCLEOTIDE SEQUENCE [LARGE SCALE GENOMIC DNA]</scope>
    <source>
        <strain evidence="2">NIOZ-UU27</strain>
    </source>
</reference>
<evidence type="ECO:0008006" key="4">
    <source>
        <dbReference type="Google" id="ProtNLM"/>
    </source>
</evidence>
<dbReference type="EMBL" id="JACNJD010000092">
    <property type="protein sequence ID" value="MBC8176109.1"/>
    <property type="molecule type" value="Genomic_DNA"/>
</dbReference>
<dbReference type="Proteomes" id="UP000650524">
    <property type="component" value="Unassembled WGS sequence"/>
</dbReference>
<evidence type="ECO:0000256" key="1">
    <source>
        <dbReference type="SAM" id="Phobius"/>
    </source>
</evidence>
<keyword evidence="1" id="KW-0472">Membrane</keyword>
<keyword evidence="1" id="KW-0812">Transmembrane</keyword>
<name>A0A8J6T6Q7_9DELT</name>
<proteinExistence type="predicted"/>
<comment type="caution">
    <text evidence="2">The sequence shown here is derived from an EMBL/GenBank/DDBJ whole genome shotgun (WGS) entry which is preliminary data.</text>
</comment>
<feature type="non-terminal residue" evidence="2">
    <location>
        <position position="1"/>
    </location>
</feature>
<evidence type="ECO:0000313" key="3">
    <source>
        <dbReference type="Proteomes" id="UP000650524"/>
    </source>
</evidence>
<accession>A0A8J6T6Q7</accession>
<gene>
    <name evidence="2" type="ORF">H8E19_01790</name>
</gene>
<evidence type="ECO:0000313" key="2">
    <source>
        <dbReference type="EMBL" id="MBC8176109.1"/>
    </source>
</evidence>
<dbReference type="InterPro" id="IPR036280">
    <property type="entry name" value="Multihaem_cyt_sf"/>
</dbReference>
<dbReference type="AlphaFoldDB" id="A0A8J6T6Q7"/>
<feature type="transmembrane region" description="Helical" evidence="1">
    <location>
        <begin position="6"/>
        <end position="27"/>
    </location>
</feature>